<evidence type="ECO:0000259" key="8">
    <source>
        <dbReference type="Pfam" id="PF08281"/>
    </source>
</evidence>
<keyword evidence="2 6" id="KW-0805">Transcription regulation</keyword>
<keyword evidence="10" id="KW-1185">Reference proteome</keyword>
<evidence type="ECO:0000256" key="5">
    <source>
        <dbReference type="ARBA" id="ARBA00023163"/>
    </source>
</evidence>
<dbReference type="InterPro" id="IPR039425">
    <property type="entry name" value="RNA_pol_sigma-70-like"/>
</dbReference>
<keyword evidence="5 6" id="KW-0804">Transcription</keyword>
<dbReference type="InterPro" id="IPR000838">
    <property type="entry name" value="RNA_pol_sigma70_ECF_CS"/>
</dbReference>
<dbReference type="Pfam" id="PF08281">
    <property type="entry name" value="Sigma70_r4_2"/>
    <property type="match status" value="1"/>
</dbReference>
<dbReference type="PANTHER" id="PTHR43133:SF60">
    <property type="entry name" value="RNA POLYMERASE SIGMA FACTOR SIGV"/>
    <property type="match status" value="1"/>
</dbReference>
<dbReference type="InterPro" id="IPR036388">
    <property type="entry name" value="WH-like_DNA-bd_sf"/>
</dbReference>
<protein>
    <recommendedName>
        <fullName evidence="6">RNA polymerase sigma factor</fullName>
    </recommendedName>
</protein>
<gene>
    <name evidence="9" type="ORF">ACFOY7_14715</name>
</gene>
<dbReference type="PROSITE" id="PS01063">
    <property type="entry name" value="SIGMA70_ECF"/>
    <property type="match status" value="1"/>
</dbReference>
<evidence type="ECO:0000256" key="1">
    <source>
        <dbReference type="ARBA" id="ARBA00010641"/>
    </source>
</evidence>
<comment type="similarity">
    <text evidence="1 6">Belongs to the sigma-70 factor family. ECF subfamily.</text>
</comment>
<dbReference type="RefSeq" id="WP_390252857.1">
    <property type="nucleotide sequence ID" value="NZ_JBHSDT010000008.1"/>
</dbReference>
<evidence type="ECO:0000259" key="7">
    <source>
        <dbReference type="Pfam" id="PF04542"/>
    </source>
</evidence>
<dbReference type="Pfam" id="PF04542">
    <property type="entry name" value="Sigma70_r2"/>
    <property type="match status" value="1"/>
</dbReference>
<evidence type="ECO:0000256" key="4">
    <source>
        <dbReference type="ARBA" id="ARBA00023125"/>
    </source>
</evidence>
<comment type="caution">
    <text evidence="9">The sequence shown here is derived from an EMBL/GenBank/DDBJ whole genome shotgun (WGS) entry which is preliminary data.</text>
</comment>
<evidence type="ECO:0000313" key="10">
    <source>
        <dbReference type="Proteomes" id="UP001595882"/>
    </source>
</evidence>
<feature type="domain" description="RNA polymerase sigma factor 70 region 4 type 2" evidence="8">
    <location>
        <begin position="122"/>
        <end position="163"/>
    </location>
</feature>
<accession>A0ABV8X200</accession>
<evidence type="ECO:0000256" key="2">
    <source>
        <dbReference type="ARBA" id="ARBA00023015"/>
    </source>
</evidence>
<dbReference type="InterPro" id="IPR007627">
    <property type="entry name" value="RNA_pol_sigma70_r2"/>
</dbReference>
<dbReference type="NCBIfam" id="TIGR02937">
    <property type="entry name" value="sigma70-ECF"/>
    <property type="match status" value="1"/>
</dbReference>
<keyword evidence="3 6" id="KW-0731">Sigma factor</keyword>
<keyword evidence="4 6" id="KW-0238">DNA-binding</keyword>
<dbReference type="InterPro" id="IPR014284">
    <property type="entry name" value="RNA_pol_sigma-70_dom"/>
</dbReference>
<evidence type="ECO:0000313" key="9">
    <source>
        <dbReference type="EMBL" id="MFC4404319.1"/>
    </source>
</evidence>
<dbReference type="InterPro" id="IPR013249">
    <property type="entry name" value="RNA_pol_sigma70_r4_t2"/>
</dbReference>
<dbReference type="Proteomes" id="UP001595882">
    <property type="component" value="Unassembled WGS sequence"/>
</dbReference>
<dbReference type="EMBL" id="JBHSDT010000008">
    <property type="protein sequence ID" value="MFC4404319.1"/>
    <property type="molecule type" value="Genomic_DNA"/>
</dbReference>
<dbReference type="PANTHER" id="PTHR43133">
    <property type="entry name" value="RNA POLYMERASE ECF-TYPE SIGMA FACTO"/>
    <property type="match status" value="1"/>
</dbReference>
<name>A0ABV8X200_9BACI</name>
<dbReference type="CDD" id="cd06171">
    <property type="entry name" value="Sigma70_r4"/>
    <property type="match status" value="1"/>
</dbReference>
<dbReference type="InterPro" id="IPR013324">
    <property type="entry name" value="RNA_pol_sigma_r3/r4-like"/>
</dbReference>
<dbReference type="Gene3D" id="1.10.10.10">
    <property type="entry name" value="Winged helix-like DNA-binding domain superfamily/Winged helix DNA-binding domain"/>
    <property type="match status" value="1"/>
</dbReference>
<dbReference type="SUPFAM" id="SSF88659">
    <property type="entry name" value="Sigma3 and sigma4 domains of RNA polymerase sigma factors"/>
    <property type="match status" value="1"/>
</dbReference>
<reference evidence="10" key="1">
    <citation type="journal article" date="2019" name="Int. J. Syst. Evol. Microbiol.">
        <title>The Global Catalogue of Microorganisms (GCM) 10K type strain sequencing project: providing services to taxonomists for standard genome sequencing and annotation.</title>
        <authorList>
            <consortium name="The Broad Institute Genomics Platform"/>
            <consortium name="The Broad Institute Genome Sequencing Center for Infectious Disease"/>
            <person name="Wu L."/>
            <person name="Ma J."/>
        </authorList>
    </citation>
    <scope>NUCLEOTIDE SEQUENCE [LARGE SCALE GENOMIC DNA]</scope>
    <source>
        <strain evidence="10">CCUG 37865</strain>
    </source>
</reference>
<sequence>MRTTFDELYDKYHQDLYQFVFYMVKNKQEAEDIIQEVYIRVIRSYDNFKGDSSEKTWLFSIARHVTYDYFRKLKRKRNRFLSFFNWFEAGESLASNQPIPENVAILSEEIKLLYKSLDYCTADQKQVIILRYIQEFTIQETSEVLGWTTSKVKTTQHRAIKLLQQHMINAEDKEDV</sequence>
<dbReference type="SUPFAM" id="SSF88946">
    <property type="entry name" value="Sigma2 domain of RNA polymerase sigma factors"/>
    <property type="match status" value="1"/>
</dbReference>
<dbReference type="Gene3D" id="1.10.1740.10">
    <property type="match status" value="1"/>
</dbReference>
<evidence type="ECO:0000256" key="3">
    <source>
        <dbReference type="ARBA" id="ARBA00023082"/>
    </source>
</evidence>
<dbReference type="InterPro" id="IPR013325">
    <property type="entry name" value="RNA_pol_sigma_r2"/>
</dbReference>
<proteinExistence type="inferred from homology"/>
<feature type="domain" description="RNA polymerase sigma-70 region 2" evidence="7">
    <location>
        <begin position="8"/>
        <end position="75"/>
    </location>
</feature>
<organism evidence="9 10">
    <name type="scientific">Gracilibacillus xinjiangensis</name>
    <dbReference type="NCBI Taxonomy" id="1193282"/>
    <lineage>
        <taxon>Bacteria</taxon>
        <taxon>Bacillati</taxon>
        <taxon>Bacillota</taxon>
        <taxon>Bacilli</taxon>
        <taxon>Bacillales</taxon>
        <taxon>Bacillaceae</taxon>
        <taxon>Gracilibacillus</taxon>
    </lineage>
</organism>
<evidence type="ECO:0000256" key="6">
    <source>
        <dbReference type="RuleBase" id="RU000716"/>
    </source>
</evidence>